<dbReference type="OrthoDB" id="5869717at2759"/>
<name>A0A7I4XTT6_HAECO</name>
<reference evidence="2" key="1">
    <citation type="submission" date="2020-12" db="UniProtKB">
        <authorList>
            <consortium name="WormBaseParasite"/>
        </authorList>
    </citation>
    <scope>IDENTIFICATION</scope>
    <source>
        <strain evidence="2">MHco3</strain>
    </source>
</reference>
<dbReference type="InterPro" id="IPR027417">
    <property type="entry name" value="P-loop_NTPase"/>
</dbReference>
<dbReference type="WBParaSite" id="HCON_00005630-00001">
    <property type="protein sequence ID" value="HCON_00005630-00001"/>
    <property type="gene ID" value="HCON_00005630"/>
</dbReference>
<organism evidence="1 2">
    <name type="scientific">Haemonchus contortus</name>
    <name type="common">Barber pole worm</name>
    <dbReference type="NCBI Taxonomy" id="6289"/>
    <lineage>
        <taxon>Eukaryota</taxon>
        <taxon>Metazoa</taxon>
        <taxon>Ecdysozoa</taxon>
        <taxon>Nematoda</taxon>
        <taxon>Chromadorea</taxon>
        <taxon>Rhabditida</taxon>
        <taxon>Rhabditina</taxon>
        <taxon>Rhabditomorpha</taxon>
        <taxon>Strongyloidea</taxon>
        <taxon>Trichostrongylidae</taxon>
        <taxon>Haemonchus</taxon>
    </lineage>
</organism>
<sequence length="195" mass="21558">MTKLTPNTVGWEAARLLLAGDVQVSGYDYADQDAITVTVAGSQIKLNSDQVNAVNMNNKEFPIQIVDIAYGAGKSVCASKMAKESAKLDHIILVTAVQNSASDVIGAKIDEMQSQHIRAVPYISETVAQNIKHQSPFALQSLMEKFHVSHGHLMPQALYKAFKQFKQFSDDRRQLRNFMFSGTAANIVNTEHKDF</sequence>
<evidence type="ECO:0000313" key="1">
    <source>
        <dbReference type="Proteomes" id="UP000025227"/>
    </source>
</evidence>
<keyword evidence="1" id="KW-1185">Reference proteome</keyword>
<evidence type="ECO:0000313" key="2">
    <source>
        <dbReference type="WBParaSite" id="HCON_00005630-00001"/>
    </source>
</evidence>
<proteinExistence type="predicted"/>
<dbReference type="AlphaFoldDB" id="A0A7I4XTT6"/>
<dbReference type="Gene3D" id="3.40.50.300">
    <property type="entry name" value="P-loop containing nucleotide triphosphate hydrolases"/>
    <property type="match status" value="1"/>
</dbReference>
<dbReference type="Proteomes" id="UP000025227">
    <property type="component" value="Unplaced"/>
</dbReference>
<protein>
    <submittedName>
        <fullName evidence="2">ResIII domain-containing protein</fullName>
    </submittedName>
</protein>
<dbReference type="OMA" id="QIVDIAY"/>
<accession>A0A7I4XTT6</accession>